<feature type="region of interest" description="Disordered" evidence="1">
    <location>
        <begin position="1"/>
        <end position="49"/>
    </location>
</feature>
<protein>
    <submittedName>
        <fullName evidence="2">Uncharacterized protein</fullName>
    </submittedName>
</protein>
<proteinExistence type="predicted"/>
<feature type="region of interest" description="Disordered" evidence="1">
    <location>
        <begin position="169"/>
        <end position="205"/>
    </location>
</feature>
<keyword evidence="3" id="KW-1185">Reference proteome</keyword>
<feature type="compositionally biased region" description="Low complexity" evidence="1">
    <location>
        <begin position="188"/>
        <end position="205"/>
    </location>
</feature>
<dbReference type="EMBL" id="CM029049">
    <property type="protein sequence ID" value="KAG2574191.1"/>
    <property type="molecule type" value="Genomic_DNA"/>
</dbReference>
<reference evidence="2" key="1">
    <citation type="submission" date="2020-05" db="EMBL/GenBank/DDBJ databases">
        <title>WGS assembly of Panicum virgatum.</title>
        <authorList>
            <person name="Lovell J.T."/>
            <person name="Jenkins J."/>
            <person name="Shu S."/>
            <person name="Juenger T.E."/>
            <person name="Schmutz J."/>
        </authorList>
    </citation>
    <scope>NUCLEOTIDE SEQUENCE</scope>
    <source>
        <strain evidence="2">AP13</strain>
    </source>
</reference>
<dbReference type="OrthoDB" id="690464at2759"/>
<evidence type="ECO:0000313" key="2">
    <source>
        <dbReference type="EMBL" id="KAG2574191.1"/>
    </source>
</evidence>
<dbReference type="Proteomes" id="UP000823388">
    <property type="component" value="Chromosome 7K"/>
</dbReference>
<feature type="compositionally biased region" description="Basic residues" evidence="1">
    <location>
        <begin position="27"/>
        <end position="36"/>
    </location>
</feature>
<name>A0A8T0QGV2_PANVG</name>
<accession>A0A8T0QGV2</accession>
<sequence>MPCADKNSWEKTNGPKVLPPVYEKKVGRPPKSRRKQPHEVQGKDGPKMSKHGAIITCSWCKGQHHNRAGCSLRKLGIKPNAHSNPNPVVDEDILDDEPVITQETGHPQAVDVQLHDTILSQMLEEASSTIAPCQSLGPLPDCSYIAANQPVPRPVPPTTASKAIKAVVNKRKAPGTKLKDATGKKGKAAGNKTKTKTVGETTKKK</sequence>
<comment type="caution">
    <text evidence="2">The sequence shown here is derived from an EMBL/GenBank/DDBJ whole genome shotgun (WGS) entry which is preliminary data.</text>
</comment>
<evidence type="ECO:0000256" key="1">
    <source>
        <dbReference type="SAM" id="MobiDB-lite"/>
    </source>
</evidence>
<dbReference type="AlphaFoldDB" id="A0A8T0QGV2"/>
<organism evidence="2 3">
    <name type="scientific">Panicum virgatum</name>
    <name type="common">Blackwell switchgrass</name>
    <dbReference type="NCBI Taxonomy" id="38727"/>
    <lineage>
        <taxon>Eukaryota</taxon>
        <taxon>Viridiplantae</taxon>
        <taxon>Streptophyta</taxon>
        <taxon>Embryophyta</taxon>
        <taxon>Tracheophyta</taxon>
        <taxon>Spermatophyta</taxon>
        <taxon>Magnoliopsida</taxon>
        <taxon>Liliopsida</taxon>
        <taxon>Poales</taxon>
        <taxon>Poaceae</taxon>
        <taxon>PACMAD clade</taxon>
        <taxon>Panicoideae</taxon>
        <taxon>Panicodae</taxon>
        <taxon>Paniceae</taxon>
        <taxon>Panicinae</taxon>
        <taxon>Panicum</taxon>
        <taxon>Panicum sect. Hiantes</taxon>
    </lineage>
</organism>
<feature type="compositionally biased region" description="Basic and acidic residues" evidence="1">
    <location>
        <begin position="37"/>
        <end position="47"/>
    </location>
</feature>
<evidence type="ECO:0000313" key="3">
    <source>
        <dbReference type="Proteomes" id="UP000823388"/>
    </source>
</evidence>
<gene>
    <name evidence="2" type="ORF">PVAP13_7KG310403</name>
</gene>